<evidence type="ECO:0000313" key="1">
    <source>
        <dbReference type="EMBL" id="MBW0490286.1"/>
    </source>
</evidence>
<reference evidence="1" key="1">
    <citation type="submission" date="2021-03" db="EMBL/GenBank/DDBJ databases">
        <title>Draft genome sequence of rust myrtle Austropuccinia psidii MF-1, a brazilian biotype.</title>
        <authorList>
            <person name="Quecine M.C."/>
            <person name="Pachon D.M.R."/>
            <person name="Bonatelli M.L."/>
            <person name="Correr F.H."/>
            <person name="Franceschini L.M."/>
            <person name="Leite T.F."/>
            <person name="Margarido G.R.A."/>
            <person name="Almeida C.A."/>
            <person name="Ferrarezi J.A."/>
            <person name="Labate C.A."/>
        </authorList>
    </citation>
    <scope>NUCLEOTIDE SEQUENCE</scope>
    <source>
        <strain evidence="1">MF-1</strain>
    </source>
</reference>
<organism evidence="1 2">
    <name type="scientific">Austropuccinia psidii MF-1</name>
    <dbReference type="NCBI Taxonomy" id="1389203"/>
    <lineage>
        <taxon>Eukaryota</taxon>
        <taxon>Fungi</taxon>
        <taxon>Dikarya</taxon>
        <taxon>Basidiomycota</taxon>
        <taxon>Pucciniomycotina</taxon>
        <taxon>Pucciniomycetes</taxon>
        <taxon>Pucciniales</taxon>
        <taxon>Sphaerophragmiaceae</taxon>
        <taxon>Austropuccinia</taxon>
    </lineage>
</organism>
<sequence length="133" mass="15140">MLPFQTQRPTYFNLVCSDSQKHGSVGLHINLEKKRVNLMSPLKNLTSQNGKASAIFKAINFSVVSKTNTESNHNRLLSIPTYDVSSLKANVTPAGEHENRHLEGWRSLRFFAFPESIYTVRQKTIPTFNDNFK</sequence>
<dbReference type="AlphaFoldDB" id="A0A9Q3H3U6"/>
<protein>
    <submittedName>
        <fullName evidence="1">Uncharacterized protein</fullName>
    </submittedName>
</protein>
<dbReference type="EMBL" id="AVOT02010501">
    <property type="protein sequence ID" value="MBW0490286.1"/>
    <property type="molecule type" value="Genomic_DNA"/>
</dbReference>
<comment type="caution">
    <text evidence="1">The sequence shown here is derived from an EMBL/GenBank/DDBJ whole genome shotgun (WGS) entry which is preliminary data.</text>
</comment>
<dbReference type="Proteomes" id="UP000765509">
    <property type="component" value="Unassembled WGS sequence"/>
</dbReference>
<keyword evidence="2" id="KW-1185">Reference proteome</keyword>
<proteinExistence type="predicted"/>
<evidence type="ECO:0000313" key="2">
    <source>
        <dbReference type="Proteomes" id="UP000765509"/>
    </source>
</evidence>
<accession>A0A9Q3H3U6</accession>
<gene>
    <name evidence="1" type="ORF">O181_030001</name>
</gene>
<name>A0A9Q3H3U6_9BASI</name>